<feature type="transmembrane region" description="Helical" evidence="6">
    <location>
        <begin position="528"/>
        <end position="545"/>
    </location>
</feature>
<dbReference type="InterPro" id="IPR004869">
    <property type="entry name" value="MMPL_dom"/>
</dbReference>
<feature type="transmembrane region" description="Helical" evidence="6">
    <location>
        <begin position="225"/>
        <end position="246"/>
    </location>
</feature>
<dbReference type="Proteomes" id="UP000526307">
    <property type="component" value="Unassembled WGS sequence"/>
</dbReference>
<evidence type="ECO:0000256" key="5">
    <source>
        <dbReference type="ARBA" id="ARBA00023136"/>
    </source>
</evidence>
<evidence type="ECO:0000313" key="8">
    <source>
        <dbReference type="EMBL" id="NWO22651.1"/>
    </source>
</evidence>
<dbReference type="SUPFAM" id="SSF82866">
    <property type="entry name" value="Multidrug efflux transporter AcrB transmembrane domain"/>
    <property type="match status" value="2"/>
</dbReference>
<feature type="domain" description="Membrane transport protein MMPL" evidence="7">
    <location>
        <begin position="461"/>
        <end position="678"/>
    </location>
</feature>
<feature type="transmembrane region" description="Helical" evidence="6">
    <location>
        <begin position="578"/>
        <end position="598"/>
    </location>
</feature>
<evidence type="ECO:0000256" key="1">
    <source>
        <dbReference type="ARBA" id="ARBA00004651"/>
    </source>
</evidence>
<feature type="domain" description="Membrane transport protein MMPL" evidence="7">
    <location>
        <begin position="136"/>
        <end position="328"/>
    </location>
</feature>
<evidence type="ECO:0000256" key="2">
    <source>
        <dbReference type="ARBA" id="ARBA00022475"/>
    </source>
</evidence>
<feature type="transmembrane region" description="Helical" evidence="6">
    <location>
        <begin position="619"/>
        <end position="645"/>
    </location>
</feature>
<comment type="caution">
    <text evidence="8">The sequence shown here is derived from an EMBL/GenBank/DDBJ whole genome shotgun (WGS) entry which is preliminary data.</text>
</comment>
<protein>
    <submittedName>
        <fullName evidence="8">MMPL family transporter</fullName>
    </submittedName>
</protein>
<dbReference type="PANTHER" id="PTHR33406">
    <property type="entry name" value="MEMBRANE PROTEIN MJ1562-RELATED"/>
    <property type="match status" value="1"/>
</dbReference>
<accession>A0A7Y8VQA0</accession>
<evidence type="ECO:0000256" key="3">
    <source>
        <dbReference type="ARBA" id="ARBA00022692"/>
    </source>
</evidence>
<gene>
    <name evidence="8" type="ORF">HW270_00910</name>
</gene>
<reference evidence="8 9" key="1">
    <citation type="submission" date="2020-06" db="EMBL/GenBank/DDBJ databases">
        <title>Mogibacterium timidum strain W9173 genomic sequence.</title>
        <authorList>
            <person name="Wade W.G."/>
            <person name="Johnston C.D."/>
            <person name="Chen T."/>
            <person name="Dewhirst F.E."/>
        </authorList>
    </citation>
    <scope>NUCLEOTIDE SEQUENCE [LARGE SCALE GENOMIC DNA]</scope>
    <source>
        <strain evidence="8 9">W9173</strain>
    </source>
</reference>
<feature type="transmembrane region" description="Helical" evidence="6">
    <location>
        <begin position="657"/>
        <end position="680"/>
    </location>
</feature>
<dbReference type="PANTHER" id="PTHR33406:SF13">
    <property type="entry name" value="MEMBRANE PROTEIN YDFJ"/>
    <property type="match status" value="1"/>
</dbReference>
<evidence type="ECO:0000259" key="7">
    <source>
        <dbReference type="Pfam" id="PF03176"/>
    </source>
</evidence>
<evidence type="ECO:0000256" key="6">
    <source>
        <dbReference type="SAM" id="Phobius"/>
    </source>
</evidence>
<keyword evidence="4 6" id="KW-1133">Transmembrane helix</keyword>
<dbReference type="RefSeq" id="WP_178978082.1">
    <property type="nucleotide sequence ID" value="NZ_JABXYR010000001.1"/>
</dbReference>
<dbReference type="Gene3D" id="1.20.1640.10">
    <property type="entry name" value="Multidrug efflux transporter AcrB transmembrane domain"/>
    <property type="match status" value="2"/>
</dbReference>
<dbReference type="AlphaFoldDB" id="A0A7Y8VQA0"/>
<dbReference type="Pfam" id="PF03176">
    <property type="entry name" value="MMPL"/>
    <property type="match status" value="2"/>
</dbReference>
<proteinExistence type="predicted"/>
<sequence length="708" mass="77428">MKLGAKVVKHRRIILIAALLLLIPSFIGYKTTRINYDMLTYLPSTMDTMKGQNVLMNEFGKGGFSIVVLEHMKSDDVTKLKADYSRIDGVDQVLNLEDVLDPSIPKSMLPDQVSRNLSNKDASLMVVFFKNSTSDDKTLTAVEEMRKVSSKDTYVSGLSALVQDLKTLCEGEEVKYVAVAVILSLLAMMLLLDSYAAPVIFMISIGMAILYNMGTNIFLGEISYITKAIAAVLQLGVTMDYSIFLWHSYMEKLDSGLDNHEAMGEAIDATLVSVTGSSATTIAGFLALCFMTYTMGKDLGIVMAKGVVFGVISSVTVLPVLLLRFNKTLKRTRHKSLIPDMTKFAHGLTSRYGIYIVIFCILIIPAIYGYNHQNVVYDFTKMLSSGQNELPAEKTQFLTANNKLSEDFGINTSYIIIADAKLSALDGREMSDKIKKVDGVQSVLGLDSVMGTSIPKNMLPDELRNGLMSKKHQMIVVNSKYKVSTTECNKQIDTVKTIAHKYDKSSTVIGEAPATKDLIRLTDKDFKVVNWISIGLVFLIILAVLKSISLPFILVAAIEFAIYVNMGISGFTGLELPFIVPVCISTIQLGSTVDYAILMSTRYKSERLAGLGKRDAVSTAAAASIPSIIVSALGFFTATIGVSIYSNIGIISTLCTMMARGAIISMLTVILVLPSFLMAFDSLVCRTTGGLREIYKHKSNTNVESNTI</sequence>
<feature type="transmembrane region" description="Helical" evidence="6">
    <location>
        <begin position="199"/>
        <end position="219"/>
    </location>
</feature>
<feature type="transmembrane region" description="Helical" evidence="6">
    <location>
        <begin position="299"/>
        <end position="323"/>
    </location>
</feature>
<feature type="transmembrane region" description="Helical" evidence="6">
    <location>
        <begin position="267"/>
        <end position="293"/>
    </location>
</feature>
<keyword evidence="2" id="KW-1003">Cell membrane</keyword>
<evidence type="ECO:0000256" key="4">
    <source>
        <dbReference type="ARBA" id="ARBA00022989"/>
    </source>
</evidence>
<dbReference type="InterPro" id="IPR050545">
    <property type="entry name" value="Mycobact_MmpL"/>
</dbReference>
<keyword evidence="9" id="KW-1185">Reference proteome</keyword>
<dbReference type="GO" id="GO:0005886">
    <property type="term" value="C:plasma membrane"/>
    <property type="evidence" value="ECO:0007669"/>
    <property type="project" value="UniProtKB-SubCell"/>
</dbReference>
<feature type="transmembrane region" description="Helical" evidence="6">
    <location>
        <begin position="174"/>
        <end position="192"/>
    </location>
</feature>
<keyword evidence="3 6" id="KW-0812">Transmembrane</keyword>
<dbReference type="EMBL" id="JABXYR010000001">
    <property type="protein sequence ID" value="NWO22651.1"/>
    <property type="molecule type" value="Genomic_DNA"/>
</dbReference>
<comment type="subcellular location">
    <subcellularLocation>
        <location evidence="1">Cell membrane</location>
        <topology evidence="1">Multi-pass membrane protein</topology>
    </subcellularLocation>
</comment>
<name>A0A7Y8VQA0_9FIRM</name>
<feature type="transmembrane region" description="Helical" evidence="6">
    <location>
        <begin position="352"/>
        <end position="370"/>
    </location>
</feature>
<evidence type="ECO:0000313" key="9">
    <source>
        <dbReference type="Proteomes" id="UP000526307"/>
    </source>
</evidence>
<organism evidence="8 9">
    <name type="scientific">Mogibacterium timidum</name>
    <dbReference type="NCBI Taxonomy" id="35519"/>
    <lineage>
        <taxon>Bacteria</taxon>
        <taxon>Bacillati</taxon>
        <taxon>Bacillota</taxon>
        <taxon>Clostridia</taxon>
        <taxon>Peptostreptococcales</taxon>
        <taxon>Anaerovoracaceae</taxon>
        <taxon>Mogibacterium</taxon>
    </lineage>
</organism>
<keyword evidence="5 6" id="KW-0472">Membrane</keyword>